<dbReference type="GO" id="GO:0008049">
    <property type="term" value="P:male courtship behavior"/>
    <property type="evidence" value="ECO:0007669"/>
    <property type="project" value="TreeGrafter"/>
</dbReference>
<gene>
    <name evidence="9" type="ORF">NQ315_000562</name>
</gene>
<evidence type="ECO:0000256" key="8">
    <source>
        <dbReference type="RuleBase" id="RU363108"/>
    </source>
</evidence>
<dbReference type="GO" id="GO:0007165">
    <property type="term" value="P:signal transduction"/>
    <property type="evidence" value="ECO:0007669"/>
    <property type="project" value="UniProtKB-KW"/>
</dbReference>
<comment type="function">
    <text evidence="8">Gustatory receptor which mediates acceptance or avoidance behavior, depending on its substrates.</text>
</comment>
<keyword evidence="5 8" id="KW-0472">Membrane</keyword>
<organism evidence="9 10">
    <name type="scientific">Exocentrus adspersus</name>
    <dbReference type="NCBI Taxonomy" id="1586481"/>
    <lineage>
        <taxon>Eukaryota</taxon>
        <taxon>Metazoa</taxon>
        <taxon>Ecdysozoa</taxon>
        <taxon>Arthropoda</taxon>
        <taxon>Hexapoda</taxon>
        <taxon>Insecta</taxon>
        <taxon>Pterygota</taxon>
        <taxon>Neoptera</taxon>
        <taxon>Endopterygota</taxon>
        <taxon>Coleoptera</taxon>
        <taxon>Polyphaga</taxon>
        <taxon>Cucujiformia</taxon>
        <taxon>Chrysomeloidea</taxon>
        <taxon>Cerambycidae</taxon>
        <taxon>Lamiinae</taxon>
        <taxon>Acanthocinini</taxon>
        <taxon>Exocentrus</taxon>
    </lineage>
</organism>
<comment type="similarity">
    <text evidence="8">Belongs to the insect chemoreceptor superfamily. Gustatory receptor (GR) family.</text>
</comment>
<dbReference type="GO" id="GO:0007635">
    <property type="term" value="P:chemosensory behavior"/>
    <property type="evidence" value="ECO:0007669"/>
    <property type="project" value="TreeGrafter"/>
</dbReference>
<dbReference type="PROSITE" id="PS51257">
    <property type="entry name" value="PROKAR_LIPOPROTEIN"/>
    <property type="match status" value="1"/>
</dbReference>
<keyword evidence="2 8" id="KW-1003">Cell membrane</keyword>
<keyword evidence="4 8" id="KW-1133">Transmembrane helix</keyword>
<dbReference type="GO" id="GO:0005886">
    <property type="term" value="C:plasma membrane"/>
    <property type="evidence" value="ECO:0007669"/>
    <property type="project" value="UniProtKB-SubCell"/>
</dbReference>
<dbReference type="GO" id="GO:0050909">
    <property type="term" value="P:sensory perception of taste"/>
    <property type="evidence" value="ECO:0007669"/>
    <property type="project" value="InterPro"/>
</dbReference>
<keyword evidence="3 8" id="KW-0812">Transmembrane</keyword>
<dbReference type="AlphaFoldDB" id="A0AAV8VG92"/>
<sequence>MLIEKTTKLFQLHALLLACLLPVISVISLYFRYNHIFHNPTNLVLILDFLLETVSLFSFENALLGSSFWNMKIWQQLFHHLRQLERRQMNLKDEAKNRESIITNVNFLFLVGTFWLSIFIGIDIYYLNSGIEYYIYASMTVYLYCYAAFIQLMIVSNIVICIKNKYQVINNAFENMVYSYVLEMTTNIRRVTKFYLMIDEIMWPLVMTFCCSATVEESRRMLVICYKLELVLPPLSKEREELKSLENILNSKPPRFTAARFFEIDRSTLLLCFSAVTTNLLVALQFSPRF</sequence>
<dbReference type="EMBL" id="JANEYG010000102">
    <property type="protein sequence ID" value="KAJ8913105.1"/>
    <property type="molecule type" value="Genomic_DNA"/>
</dbReference>
<dbReference type="PANTHER" id="PTHR21143:SF104">
    <property type="entry name" value="GUSTATORY RECEPTOR 8A-RELATED"/>
    <property type="match status" value="1"/>
</dbReference>
<dbReference type="InterPro" id="IPR013604">
    <property type="entry name" value="7TM_chemorcpt"/>
</dbReference>
<keyword evidence="6 8" id="KW-0675">Receptor</keyword>
<evidence type="ECO:0000256" key="5">
    <source>
        <dbReference type="ARBA" id="ARBA00023136"/>
    </source>
</evidence>
<feature type="transmembrane region" description="Helical" evidence="8">
    <location>
        <begin position="105"/>
        <end position="127"/>
    </location>
</feature>
<evidence type="ECO:0000256" key="4">
    <source>
        <dbReference type="ARBA" id="ARBA00022989"/>
    </source>
</evidence>
<reference evidence="9 10" key="1">
    <citation type="journal article" date="2023" name="Insect Mol. Biol.">
        <title>Genome sequencing provides insights into the evolution of gene families encoding plant cell wall-degrading enzymes in longhorned beetles.</title>
        <authorList>
            <person name="Shin N.R."/>
            <person name="Okamura Y."/>
            <person name="Kirsch R."/>
            <person name="Pauchet Y."/>
        </authorList>
    </citation>
    <scope>NUCLEOTIDE SEQUENCE [LARGE SCALE GENOMIC DNA]</scope>
    <source>
        <strain evidence="9">EAD_L_NR</strain>
    </source>
</reference>
<evidence type="ECO:0000313" key="9">
    <source>
        <dbReference type="EMBL" id="KAJ8913105.1"/>
    </source>
</evidence>
<evidence type="ECO:0000313" key="10">
    <source>
        <dbReference type="Proteomes" id="UP001159042"/>
    </source>
</evidence>
<feature type="transmembrane region" description="Helical" evidence="8">
    <location>
        <begin position="268"/>
        <end position="287"/>
    </location>
</feature>
<dbReference type="Pfam" id="PF08395">
    <property type="entry name" value="7tm_7"/>
    <property type="match status" value="1"/>
</dbReference>
<keyword evidence="7 8" id="KW-0807">Transducer</keyword>
<evidence type="ECO:0000256" key="2">
    <source>
        <dbReference type="ARBA" id="ARBA00022475"/>
    </source>
</evidence>
<keyword evidence="10" id="KW-1185">Reference proteome</keyword>
<dbReference type="GO" id="GO:0030425">
    <property type="term" value="C:dendrite"/>
    <property type="evidence" value="ECO:0007669"/>
    <property type="project" value="TreeGrafter"/>
</dbReference>
<feature type="transmembrane region" description="Helical" evidence="8">
    <location>
        <begin position="43"/>
        <end position="64"/>
    </location>
</feature>
<feature type="transmembrane region" description="Helical" evidence="8">
    <location>
        <begin position="12"/>
        <end position="31"/>
    </location>
</feature>
<dbReference type="Proteomes" id="UP001159042">
    <property type="component" value="Unassembled WGS sequence"/>
</dbReference>
<evidence type="ECO:0000256" key="3">
    <source>
        <dbReference type="ARBA" id="ARBA00022692"/>
    </source>
</evidence>
<evidence type="ECO:0000256" key="6">
    <source>
        <dbReference type="ARBA" id="ARBA00023170"/>
    </source>
</evidence>
<comment type="caution">
    <text evidence="9">The sequence shown here is derived from an EMBL/GenBank/DDBJ whole genome shotgun (WGS) entry which is preliminary data.</text>
</comment>
<dbReference type="PANTHER" id="PTHR21143">
    <property type="entry name" value="INVERTEBRATE GUSTATORY RECEPTOR"/>
    <property type="match status" value="1"/>
</dbReference>
<evidence type="ECO:0000256" key="1">
    <source>
        <dbReference type="ARBA" id="ARBA00004651"/>
    </source>
</evidence>
<dbReference type="GO" id="GO:0030424">
    <property type="term" value="C:axon"/>
    <property type="evidence" value="ECO:0007669"/>
    <property type="project" value="TreeGrafter"/>
</dbReference>
<feature type="transmembrane region" description="Helical" evidence="8">
    <location>
        <begin position="133"/>
        <end position="155"/>
    </location>
</feature>
<accession>A0AAV8VG92</accession>
<evidence type="ECO:0000256" key="7">
    <source>
        <dbReference type="ARBA" id="ARBA00023224"/>
    </source>
</evidence>
<protein>
    <recommendedName>
        <fullName evidence="8">Gustatory receptor</fullName>
    </recommendedName>
</protein>
<comment type="subcellular location">
    <subcellularLocation>
        <location evidence="1 8">Cell membrane</location>
        <topology evidence="1 8">Multi-pass membrane protein</topology>
    </subcellularLocation>
</comment>
<dbReference type="GO" id="GO:0043025">
    <property type="term" value="C:neuronal cell body"/>
    <property type="evidence" value="ECO:0007669"/>
    <property type="project" value="TreeGrafter"/>
</dbReference>
<name>A0AAV8VG92_9CUCU</name>
<comment type="caution">
    <text evidence="8">Lacks conserved residue(s) required for the propagation of feature annotation.</text>
</comment>
<proteinExistence type="inferred from homology"/>